<evidence type="ECO:0000259" key="5">
    <source>
        <dbReference type="PROSITE" id="PS50835"/>
    </source>
</evidence>
<evidence type="ECO:0000313" key="6">
    <source>
        <dbReference type="EMBL" id="CAF4428127.1"/>
    </source>
</evidence>
<dbReference type="InterPro" id="IPR003599">
    <property type="entry name" value="Ig_sub"/>
</dbReference>
<reference evidence="6" key="1">
    <citation type="submission" date="2021-02" db="EMBL/GenBank/DDBJ databases">
        <authorList>
            <person name="Nowell W R."/>
        </authorList>
    </citation>
    <scope>NUCLEOTIDE SEQUENCE</scope>
</reference>
<proteinExistence type="predicted"/>
<keyword evidence="4" id="KW-1015">Disulfide bond</keyword>
<dbReference type="InterPro" id="IPR007110">
    <property type="entry name" value="Ig-like_dom"/>
</dbReference>
<feature type="domain" description="Ig-like" evidence="5">
    <location>
        <begin position="50"/>
        <end position="134"/>
    </location>
</feature>
<comment type="subcellular location">
    <subcellularLocation>
        <location evidence="1">Cytoplasm</location>
    </subcellularLocation>
</comment>
<dbReference type="SUPFAM" id="SSF48726">
    <property type="entry name" value="Immunoglobulin"/>
    <property type="match status" value="3"/>
</dbReference>
<dbReference type="InterPro" id="IPR036179">
    <property type="entry name" value="Ig-like_dom_sf"/>
</dbReference>
<dbReference type="PANTHER" id="PTHR35971:SF5">
    <property type="entry name" value="OBSCURIN LIKE CYTOSKELETAL ADAPTOR 1"/>
    <property type="match status" value="1"/>
</dbReference>
<comment type="caution">
    <text evidence="6">The sequence shown here is derived from an EMBL/GenBank/DDBJ whole genome shotgun (WGS) entry which is preliminary data.</text>
</comment>
<dbReference type="InterPro" id="IPR052385">
    <property type="entry name" value="Obscurin/Obscurin-like_Reg"/>
</dbReference>
<dbReference type="PROSITE" id="PS50835">
    <property type="entry name" value="IG_LIKE"/>
    <property type="match status" value="2"/>
</dbReference>
<evidence type="ECO:0000256" key="4">
    <source>
        <dbReference type="ARBA" id="ARBA00023157"/>
    </source>
</evidence>
<organism evidence="6 7">
    <name type="scientific">Didymodactylos carnosus</name>
    <dbReference type="NCBI Taxonomy" id="1234261"/>
    <lineage>
        <taxon>Eukaryota</taxon>
        <taxon>Metazoa</taxon>
        <taxon>Spiralia</taxon>
        <taxon>Gnathifera</taxon>
        <taxon>Rotifera</taxon>
        <taxon>Eurotatoria</taxon>
        <taxon>Bdelloidea</taxon>
        <taxon>Philodinida</taxon>
        <taxon>Philodinidae</taxon>
        <taxon>Didymodactylos</taxon>
    </lineage>
</organism>
<keyword evidence="2" id="KW-0963">Cytoplasm</keyword>
<dbReference type="InterPro" id="IPR013098">
    <property type="entry name" value="Ig_I-set"/>
</dbReference>
<dbReference type="PANTHER" id="PTHR35971">
    <property type="entry name" value="SI:DKEY-31G6.6"/>
    <property type="match status" value="1"/>
</dbReference>
<gene>
    <name evidence="6" type="ORF">TMI583_LOCUS44765</name>
</gene>
<evidence type="ECO:0000256" key="1">
    <source>
        <dbReference type="ARBA" id="ARBA00004496"/>
    </source>
</evidence>
<evidence type="ECO:0000256" key="2">
    <source>
        <dbReference type="ARBA" id="ARBA00022490"/>
    </source>
</evidence>
<dbReference type="EMBL" id="CAJOBA010078113">
    <property type="protein sequence ID" value="CAF4428127.1"/>
    <property type="molecule type" value="Genomic_DNA"/>
</dbReference>
<name>A0A8S2W5D9_9BILA</name>
<dbReference type="Gene3D" id="2.60.40.10">
    <property type="entry name" value="Immunoglobulins"/>
    <property type="match status" value="3"/>
</dbReference>
<evidence type="ECO:0000256" key="3">
    <source>
        <dbReference type="ARBA" id="ARBA00022553"/>
    </source>
</evidence>
<accession>A0A8S2W5D9</accession>
<sequence>MVTSRRAVPKSTENSTVHELLLSKIEADDLGQYRILLDNDLEDKIDVIVPQKLGPITLEGDAIENGTVTLVCDVSLPPKTIRWLKAQESIDSDRRFEPRENEKKLTLKIKQLKLDDSQTYTLEVDGVTADYQLNVKELPLKFVGEMEINPKLPKEDENVTCTVQLNKPTTQPLLWYLNGQLIPTDVDGDARFTLKSDGPKSILVIKNIRPEDAGRIECRLPANENEKVSAELKVKEKPLQILKPLTSNKDKPLEGEDVELSCQFSKKPKRIEVYKDGKKLPNDVETKLDDDNFTFKIYLPKTKPTDKGKYTVNADDVDTSYTLRLTPDPIRFIQPLKFDKEPAYEGDMVTATFTLNR</sequence>
<dbReference type="Pfam" id="PF07679">
    <property type="entry name" value="I-set"/>
    <property type="match status" value="2"/>
</dbReference>
<dbReference type="InterPro" id="IPR003598">
    <property type="entry name" value="Ig_sub2"/>
</dbReference>
<evidence type="ECO:0000313" key="7">
    <source>
        <dbReference type="Proteomes" id="UP000682733"/>
    </source>
</evidence>
<dbReference type="AlphaFoldDB" id="A0A8S2W5D9"/>
<dbReference type="Proteomes" id="UP000682733">
    <property type="component" value="Unassembled WGS sequence"/>
</dbReference>
<protein>
    <recommendedName>
        <fullName evidence="5">Ig-like domain-containing protein</fullName>
    </recommendedName>
</protein>
<feature type="domain" description="Ig-like" evidence="5">
    <location>
        <begin position="159"/>
        <end position="229"/>
    </location>
</feature>
<dbReference type="GO" id="GO:0005737">
    <property type="term" value="C:cytoplasm"/>
    <property type="evidence" value="ECO:0007669"/>
    <property type="project" value="UniProtKB-SubCell"/>
</dbReference>
<dbReference type="CDD" id="cd00096">
    <property type="entry name" value="Ig"/>
    <property type="match status" value="3"/>
</dbReference>
<dbReference type="SMART" id="SM00409">
    <property type="entry name" value="IG"/>
    <property type="match status" value="3"/>
</dbReference>
<keyword evidence="3" id="KW-0597">Phosphoprotein</keyword>
<dbReference type="InterPro" id="IPR013783">
    <property type="entry name" value="Ig-like_fold"/>
</dbReference>
<dbReference type="SMART" id="SM00408">
    <property type="entry name" value="IGc2"/>
    <property type="match status" value="2"/>
</dbReference>
<feature type="non-terminal residue" evidence="6">
    <location>
        <position position="1"/>
    </location>
</feature>